<name>A0A1R3I7G3_COCAP</name>
<keyword evidence="5 6" id="KW-0472">Membrane</keyword>
<keyword evidence="3 6" id="KW-0812">Transmembrane</keyword>
<comment type="caution">
    <text evidence="7">The sequence shown here is derived from an EMBL/GenBank/DDBJ whole genome shotgun (WGS) entry which is preliminary data.</text>
</comment>
<dbReference type="Gramene" id="OMO78510">
    <property type="protein sequence ID" value="OMO78510"/>
    <property type="gene ID" value="CCACVL1_14337"/>
</dbReference>
<sequence length="267" mass="29662">MVRVCSNVCAGVMCGITFFLSAALLLLEMFSSRIVNDECGSILHTPMIVIGVVILIFSLAGLIGSICDCPALLCIYQVFMLVMILAAVAFTIFALAVTNKGAGKFLSGKGYKEYRLGDYSHWLQKNVNNTKNWNKIKSCLVASPICTDFQRQYSNHTLENFNKQHLNSIQSGCCKPPNDCGFTYRSPTNWTAEETVSNNKNPDCKVWDNSQKVLCFNCESCKAGFLQSIKSSWKEVILFNGILIGCLIIVYAIGCSAFMKQDRRTYP</sequence>
<feature type="transmembrane region" description="Helical" evidence="6">
    <location>
        <begin position="74"/>
        <end position="97"/>
    </location>
</feature>
<dbReference type="STRING" id="210143.A0A1R3I7G3"/>
<dbReference type="AlphaFoldDB" id="A0A1R3I7G3"/>
<evidence type="ECO:0000256" key="1">
    <source>
        <dbReference type="ARBA" id="ARBA00004141"/>
    </source>
</evidence>
<gene>
    <name evidence="7" type="ORF">CCACVL1_14337</name>
</gene>
<dbReference type="OrthoDB" id="941422at2759"/>
<feature type="transmembrane region" description="Helical" evidence="6">
    <location>
        <begin position="7"/>
        <end position="27"/>
    </location>
</feature>
<feature type="transmembrane region" description="Helical" evidence="6">
    <location>
        <begin position="47"/>
        <end position="67"/>
    </location>
</feature>
<evidence type="ECO:0000256" key="2">
    <source>
        <dbReference type="ARBA" id="ARBA00006840"/>
    </source>
</evidence>
<keyword evidence="4 6" id="KW-1133">Transmembrane helix</keyword>
<evidence type="ECO:0000256" key="4">
    <source>
        <dbReference type="ARBA" id="ARBA00022989"/>
    </source>
</evidence>
<dbReference type="EMBL" id="AWWV01010553">
    <property type="protein sequence ID" value="OMO78510.1"/>
    <property type="molecule type" value="Genomic_DNA"/>
</dbReference>
<evidence type="ECO:0000313" key="8">
    <source>
        <dbReference type="Proteomes" id="UP000188268"/>
    </source>
</evidence>
<dbReference type="GO" id="GO:0009734">
    <property type="term" value="P:auxin-activated signaling pathway"/>
    <property type="evidence" value="ECO:0007669"/>
    <property type="project" value="InterPro"/>
</dbReference>
<evidence type="ECO:0000256" key="3">
    <source>
        <dbReference type="ARBA" id="ARBA00022692"/>
    </source>
</evidence>
<proteinExistence type="inferred from homology"/>
<evidence type="ECO:0000256" key="6">
    <source>
        <dbReference type="SAM" id="Phobius"/>
    </source>
</evidence>
<dbReference type="GO" id="GO:0016020">
    <property type="term" value="C:membrane"/>
    <property type="evidence" value="ECO:0007669"/>
    <property type="project" value="UniProtKB-SubCell"/>
</dbReference>
<keyword evidence="8" id="KW-1185">Reference proteome</keyword>
<comment type="similarity">
    <text evidence="2">Belongs to the tetraspanin (TM4SF) family.</text>
</comment>
<evidence type="ECO:0000313" key="7">
    <source>
        <dbReference type="EMBL" id="OMO78510.1"/>
    </source>
</evidence>
<dbReference type="Proteomes" id="UP000188268">
    <property type="component" value="Unassembled WGS sequence"/>
</dbReference>
<dbReference type="PANTHER" id="PTHR32191">
    <property type="entry name" value="TETRASPANIN-8-RELATED"/>
    <property type="match status" value="1"/>
</dbReference>
<dbReference type="Pfam" id="PF00335">
    <property type="entry name" value="Tetraspanin"/>
    <property type="match status" value="1"/>
</dbReference>
<accession>A0A1R3I7G3</accession>
<organism evidence="7 8">
    <name type="scientific">Corchorus capsularis</name>
    <name type="common">Jute</name>
    <dbReference type="NCBI Taxonomy" id="210143"/>
    <lineage>
        <taxon>Eukaryota</taxon>
        <taxon>Viridiplantae</taxon>
        <taxon>Streptophyta</taxon>
        <taxon>Embryophyta</taxon>
        <taxon>Tracheophyta</taxon>
        <taxon>Spermatophyta</taxon>
        <taxon>Magnoliopsida</taxon>
        <taxon>eudicotyledons</taxon>
        <taxon>Gunneridae</taxon>
        <taxon>Pentapetalae</taxon>
        <taxon>rosids</taxon>
        <taxon>malvids</taxon>
        <taxon>Malvales</taxon>
        <taxon>Malvaceae</taxon>
        <taxon>Grewioideae</taxon>
        <taxon>Apeibeae</taxon>
        <taxon>Corchorus</taxon>
    </lineage>
</organism>
<dbReference type="InterPro" id="IPR044991">
    <property type="entry name" value="TET_plant"/>
</dbReference>
<reference evidence="7 8" key="1">
    <citation type="submission" date="2013-09" db="EMBL/GenBank/DDBJ databases">
        <title>Corchorus capsularis genome sequencing.</title>
        <authorList>
            <person name="Alam M."/>
            <person name="Haque M.S."/>
            <person name="Islam M.S."/>
            <person name="Emdad E.M."/>
            <person name="Islam M.M."/>
            <person name="Ahmed B."/>
            <person name="Halim A."/>
            <person name="Hossen Q.M.M."/>
            <person name="Hossain M.Z."/>
            <person name="Ahmed R."/>
            <person name="Khan M.M."/>
            <person name="Islam R."/>
            <person name="Rashid M.M."/>
            <person name="Khan S.A."/>
            <person name="Rahman M.S."/>
            <person name="Alam M."/>
        </authorList>
    </citation>
    <scope>NUCLEOTIDE SEQUENCE [LARGE SCALE GENOMIC DNA]</scope>
    <source>
        <strain evidence="8">cv. CVL-1</strain>
        <tissue evidence="7">Whole seedling</tissue>
    </source>
</reference>
<protein>
    <submittedName>
        <fullName evidence="7">Tetraspanin/Peripherin</fullName>
    </submittedName>
</protein>
<feature type="transmembrane region" description="Helical" evidence="6">
    <location>
        <begin position="236"/>
        <end position="259"/>
    </location>
</feature>
<evidence type="ECO:0000256" key="5">
    <source>
        <dbReference type="ARBA" id="ARBA00023136"/>
    </source>
</evidence>
<comment type="subcellular location">
    <subcellularLocation>
        <location evidence="1">Membrane</location>
        <topology evidence="1">Multi-pass membrane protein</topology>
    </subcellularLocation>
</comment>
<dbReference type="InterPro" id="IPR018499">
    <property type="entry name" value="Tetraspanin/Peripherin"/>
</dbReference>
<dbReference type="OMA" id="RIVNDEC"/>